<name>A0AAW6C0T9_FLAPL</name>
<dbReference type="RefSeq" id="WP_055179035.1">
    <property type="nucleotide sequence ID" value="NZ_CP084007.1"/>
</dbReference>
<sequence length="107" mass="12045">MKAKEKQLLEYLKKHCLGQENAVSGKRLKKILRVHEAELRKLVHNLRVDGAPICSDRTGYFYPANSGEVYTTILQLQRMELGLRMASSGMTRAMGAFRLHGGGEADR</sequence>
<evidence type="ECO:0008006" key="3">
    <source>
        <dbReference type="Google" id="ProtNLM"/>
    </source>
</evidence>
<comment type="caution">
    <text evidence="1">The sequence shown here is derived from an EMBL/GenBank/DDBJ whole genome shotgun (WGS) entry which is preliminary data.</text>
</comment>
<dbReference type="EMBL" id="JAQLWO010000008">
    <property type="protein sequence ID" value="MDB7906047.1"/>
    <property type="molecule type" value="Genomic_DNA"/>
</dbReference>
<dbReference type="Gene3D" id="1.10.10.10">
    <property type="entry name" value="Winged helix-like DNA-binding domain superfamily/Winged helix DNA-binding domain"/>
    <property type="match status" value="1"/>
</dbReference>
<reference evidence="1" key="1">
    <citation type="submission" date="2023-01" db="EMBL/GenBank/DDBJ databases">
        <title>Human gut microbiome strain richness.</title>
        <authorList>
            <person name="Chen-Liaw A."/>
        </authorList>
    </citation>
    <scope>NUCLEOTIDE SEQUENCE</scope>
    <source>
        <strain evidence="1">2225st1_A6_2225SCRN_200828</strain>
    </source>
</reference>
<evidence type="ECO:0000313" key="1">
    <source>
        <dbReference type="EMBL" id="MDB7906047.1"/>
    </source>
</evidence>
<protein>
    <recommendedName>
        <fullName evidence="3">WYL domain-containing protein</fullName>
    </recommendedName>
</protein>
<evidence type="ECO:0000313" key="2">
    <source>
        <dbReference type="Proteomes" id="UP001211006"/>
    </source>
</evidence>
<gene>
    <name evidence="1" type="ORF">PND83_08685</name>
</gene>
<dbReference type="Proteomes" id="UP001211006">
    <property type="component" value="Unassembled WGS sequence"/>
</dbReference>
<organism evidence="1 2">
    <name type="scientific">Flavonifractor plautii</name>
    <name type="common">Fusobacterium plautii</name>
    <dbReference type="NCBI Taxonomy" id="292800"/>
    <lineage>
        <taxon>Bacteria</taxon>
        <taxon>Bacillati</taxon>
        <taxon>Bacillota</taxon>
        <taxon>Clostridia</taxon>
        <taxon>Eubacteriales</taxon>
        <taxon>Oscillospiraceae</taxon>
        <taxon>Flavonifractor</taxon>
    </lineage>
</organism>
<accession>A0AAW6C0T9</accession>
<proteinExistence type="predicted"/>
<dbReference type="AlphaFoldDB" id="A0AAW6C0T9"/>
<dbReference type="InterPro" id="IPR036388">
    <property type="entry name" value="WH-like_DNA-bd_sf"/>
</dbReference>